<keyword evidence="2" id="KW-0732">Signal</keyword>
<gene>
    <name evidence="3" type="ORF">GCM10018781_30380</name>
</gene>
<dbReference type="Proteomes" id="UP000617734">
    <property type="component" value="Unassembled WGS sequence"/>
</dbReference>
<accession>A0A919FRS9</accession>
<protein>
    <recommendedName>
        <fullName evidence="5">Abnormal spindle-like microcephaly-associated protein ASH domain-containing protein</fullName>
    </recommendedName>
</protein>
<dbReference type="GeneID" id="95353480"/>
<evidence type="ECO:0000256" key="2">
    <source>
        <dbReference type="SAM" id="SignalP"/>
    </source>
</evidence>
<dbReference type="AlphaFoldDB" id="A0A919FRS9"/>
<dbReference type="EMBL" id="BNBO01000014">
    <property type="protein sequence ID" value="GHH70500.1"/>
    <property type="molecule type" value="Genomic_DNA"/>
</dbReference>
<dbReference type="InterPro" id="IPR013783">
    <property type="entry name" value="Ig-like_fold"/>
</dbReference>
<evidence type="ECO:0000313" key="4">
    <source>
        <dbReference type="Proteomes" id="UP000617734"/>
    </source>
</evidence>
<dbReference type="GO" id="GO:0005975">
    <property type="term" value="P:carbohydrate metabolic process"/>
    <property type="evidence" value="ECO:0007669"/>
    <property type="project" value="UniProtKB-ARBA"/>
</dbReference>
<proteinExistence type="predicted"/>
<evidence type="ECO:0000256" key="1">
    <source>
        <dbReference type="SAM" id="MobiDB-lite"/>
    </source>
</evidence>
<feature type="compositionally biased region" description="Low complexity" evidence="1">
    <location>
        <begin position="183"/>
        <end position="210"/>
    </location>
</feature>
<sequence>MPRSRAGAPPAATATAPATARLSLAAGLLLLALGCQGTGPDDAGTGSSPAATTRPTTVETLFPGSGGKGGVQKVDFPTTSVGSSGPPLQNLVFRGAAPDEPDQASVTVRRVVLSNSNFQVTDDNCTGATIGATASCTVAVRFVPKSAGLKTADLRVETTGPDILGLLSGTATGGPDTPRPTGSPASSPRRTTAPATPTAVRTPAATGYSP</sequence>
<keyword evidence="4" id="KW-1185">Reference proteome</keyword>
<reference evidence="3" key="1">
    <citation type="journal article" date="2014" name="Int. J. Syst. Evol. Microbiol.">
        <title>Complete genome sequence of Corynebacterium casei LMG S-19264T (=DSM 44701T), isolated from a smear-ripened cheese.</title>
        <authorList>
            <consortium name="US DOE Joint Genome Institute (JGI-PGF)"/>
            <person name="Walter F."/>
            <person name="Albersmeier A."/>
            <person name="Kalinowski J."/>
            <person name="Ruckert C."/>
        </authorList>
    </citation>
    <scope>NUCLEOTIDE SEQUENCE</scope>
    <source>
        <strain evidence="3">JCM 4646</strain>
    </source>
</reference>
<evidence type="ECO:0008006" key="5">
    <source>
        <dbReference type="Google" id="ProtNLM"/>
    </source>
</evidence>
<evidence type="ECO:0000313" key="3">
    <source>
        <dbReference type="EMBL" id="GHH70500.1"/>
    </source>
</evidence>
<organism evidence="3 4">
    <name type="scientific">Kitasatospora indigofera</name>
    <dbReference type="NCBI Taxonomy" id="67307"/>
    <lineage>
        <taxon>Bacteria</taxon>
        <taxon>Bacillati</taxon>
        <taxon>Actinomycetota</taxon>
        <taxon>Actinomycetes</taxon>
        <taxon>Kitasatosporales</taxon>
        <taxon>Streptomycetaceae</taxon>
        <taxon>Kitasatospora</taxon>
    </lineage>
</organism>
<feature type="chain" id="PRO_5038513965" description="Abnormal spindle-like microcephaly-associated protein ASH domain-containing protein" evidence="2">
    <location>
        <begin position="38"/>
        <end position="210"/>
    </location>
</feature>
<feature type="compositionally biased region" description="Polar residues" evidence="1">
    <location>
        <begin position="45"/>
        <end position="59"/>
    </location>
</feature>
<reference evidence="3" key="2">
    <citation type="submission" date="2020-09" db="EMBL/GenBank/DDBJ databases">
        <authorList>
            <person name="Sun Q."/>
            <person name="Ohkuma M."/>
        </authorList>
    </citation>
    <scope>NUCLEOTIDE SEQUENCE</scope>
    <source>
        <strain evidence="3">JCM 4646</strain>
    </source>
</reference>
<feature type="region of interest" description="Disordered" evidence="1">
    <location>
        <begin position="166"/>
        <end position="210"/>
    </location>
</feature>
<feature type="signal peptide" evidence="2">
    <location>
        <begin position="1"/>
        <end position="37"/>
    </location>
</feature>
<dbReference type="Gene3D" id="2.60.40.10">
    <property type="entry name" value="Immunoglobulins"/>
    <property type="match status" value="1"/>
</dbReference>
<dbReference type="RefSeq" id="WP_190211360.1">
    <property type="nucleotide sequence ID" value="NZ_BNBO01000014.1"/>
</dbReference>
<feature type="region of interest" description="Disordered" evidence="1">
    <location>
        <begin position="40"/>
        <end position="87"/>
    </location>
</feature>
<feature type="compositionally biased region" description="Polar residues" evidence="1">
    <location>
        <begin position="77"/>
        <end position="87"/>
    </location>
</feature>
<name>A0A919FRS9_9ACTN</name>
<dbReference type="PROSITE" id="PS51257">
    <property type="entry name" value="PROKAR_LIPOPROTEIN"/>
    <property type="match status" value="1"/>
</dbReference>
<comment type="caution">
    <text evidence="3">The sequence shown here is derived from an EMBL/GenBank/DDBJ whole genome shotgun (WGS) entry which is preliminary data.</text>
</comment>